<dbReference type="Proteomes" id="UP000008207">
    <property type="component" value="Chromosome"/>
</dbReference>
<evidence type="ECO:0000256" key="1">
    <source>
        <dbReference type="SAM" id="MobiDB-lite"/>
    </source>
</evidence>
<name>B8IBB6_METNO</name>
<organism evidence="2 3">
    <name type="scientific">Methylobacterium nodulans (strain LMG 21967 / CNCM I-2342 / ORS 2060)</name>
    <dbReference type="NCBI Taxonomy" id="460265"/>
    <lineage>
        <taxon>Bacteria</taxon>
        <taxon>Pseudomonadati</taxon>
        <taxon>Pseudomonadota</taxon>
        <taxon>Alphaproteobacteria</taxon>
        <taxon>Hyphomicrobiales</taxon>
        <taxon>Methylobacteriaceae</taxon>
        <taxon>Methylobacterium</taxon>
    </lineage>
</organism>
<protein>
    <submittedName>
        <fullName evidence="2">Uncharacterized protein</fullName>
    </submittedName>
</protein>
<evidence type="ECO:0000313" key="2">
    <source>
        <dbReference type="EMBL" id="ACL57331.1"/>
    </source>
</evidence>
<dbReference type="AlphaFoldDB" id="B8IBB6"/>
<evidence type="ECO:0000313" key="3">
    <source>
        <dbReference type="Proteomes" id="UP000008207"/>
    </source>
</evidence>
<dbReference type="KEGG" id="mno:Mnod_2356"/>
<dbReference type="HOGENOM" id="CLU_1265721_0_0_5"/>
<feature type="compositionally biased region" description="Basic residues" evidence="1">
    <location>
        <begin position="59"/>
        <end position="74"/>
    </location>
</feature>
<accession>B8IBB6</accession>
<keyword evidence="3" id="KW-1185">Reference proteome</keyword>
<feature type="region of interest" description="Disordered" evidence="1">
    <location>
        <begin position="55"/>
        <end position="84"/>
    </location>
</feature>
<gene>
    <name evidence="2" type="ordered locus">Mnod_2356</name>
</gene>
<dbReference type="EMBL" id="CP001349">
    <property type="protein sequence ID" value="ACL57331.1"/>
    <property type="molecule type" value="Genomic_DNA"/>
</dbReference>
<proteinExistence type="predicted"/>
<sequence length="218" mass="23620">MIEALSEFELLAAGLGGLERVLRRTFGSLGLVSGRCPAGRRRDPIARKLPHGLENAAGRRSRVAGPKFRHRHAVPQRDESQSPQLIGIRDRPCSQGRDLLGGAQNSQMVSRRRVHRLRLRPPPHSCPKYGRIAPRWTGCSKCCAGRRRCNSGLTNSASGSVDPNRHGYGRGGVSIADSARCANPTPIRSLRGDLRHADGCAATALMAAAPDRHTRSMS</sequence>
<reference evidence="2 3" key="1">
    <citation type="submission" date="2009-01" db="EMBL/GenBank/DDBJ databases">
        <title>Complete sequence of chromosome of Methylobacterium nodulans ORS 2060.</title>
        <authorList>
            <consortium name="US DOE Joint Genome Institute"/>
            <person name="Lucas S."/>
            <person name="Copeland A."/>
            <person name="Lapidus A."/>
            <person name="Glavina del Rio T."/>
            <person name="Dalin E."/>
            <person name="Tice H."/>
            <person name="Bruce D."/>
            <person name="Goodwin L."/>
            <person name="Pitluck S."/>
            <person name="Sims D."/>
            <person name="Brettin T."/>
            <person name="Detter J.C."/>
            <person name="Han C."/>
            <person name="Larimer F."/>
            <person name="Land M."/>
            <person name="Hauser L."/>
            <person name="Kyrpides N."/>
            <person name="Ivanova N."/>
            <person name="Marx C.J."/>
            <person name="Richardson P."/>
        </authorList>
    </citation>
    <scope>NUCLEOTIDE SEQUENCE [LARGE SCALE GENOMIC DNA]</scope>
    <source>
        <strain evidence="3">LMG 21967 / CNCM I-2342 / ORS 2060</strain>
    </source>
</reference>